<feature type="transmembrane region" description="Helical" evidence="6">
    <location>
        <begin position="150"/>
        <end position="169"/>
    </location>
</feature>
<dbReference type="GO" id="GO:0022857">
    <property type="term" value="F:transmembrane transporter activity"/>
    <property type="evidence" value="ECO:0007669"/>
    <property type="project" value="InterPro"/>
</dbReference>
<evidence type="ECO:0000313" key="9">
    <source>
        <dbReference type="Proteomes" id="UP000310263"/>
    </source>
</evidence>
<dbReference type="RefSeq" id="WP_136012072.1">
    <property type="nucleotide sequence ID" value="NZ_SRYE01000001.1"/>
</dbReference>
<evidence type="ECO:0000256" key="5">
    <source>
        <dbReference type="ARBA" id="ARBA00023136"/>
    </source>
</evidence>
<keyword evidence="4 6" id="KW-1133">Transmembrane helix</keyword>
<gene>
    <name evidence="8" type="ORF">E5334_02830</name>
</gene>
<keyword evidence="9" id="KW-1185">Reference proteome</keyword>
<keyword evidence="2" id="KW-1003">Cell membrane</keyword>
<feature type="transmembrane region" description="Helical" evidence="6">
    <location>
        <begin position="396"/>
        <end position="417"/>
    </location>
</feature>
<feature type="transmembrane region" description="Helical" evidence="6">
    <location>
        <begin position="29"/>
        <end position="50"/>
    </location>
</feature>
<protein>
    <submittedName>
        <fullName evidence="8">MFS transporter</fullName>
    </submittedName>
</protein>
<proteinExistence type="predicted"/>
<dbReference type="InterPro" id="IPR011701">
    <property type="entry name" value="MFS"/>
</dbReference>
<evidence type="ECO:0000256" key="2">
    <source>
        <dbReference type="ARBA" id="ARBA00022475"/>
    </source>
</evidence>
<feature type="transmembrane region" description="Helical" evidence="6">
    <location>
        <begin position="175"/>
        <end position="196"/>
    </location>
</feature>
<evidence type="ECO:0000313" key="8">
    <source>
        <dbReference type="EMBL" id="TGY63446.1"/>
    </source>
</evidence>
<dbReference type="PANTHER" id="PTHR23513">
    <property type="entry name" value="INTEGRAL MEMBRANE EFFLUX PROTEIN-RELATED"/>
    <property type="match status" value="1"/>
</dbReference>
<feature type="transmembrane region" description="Helical" evidence="6">
    <location>
        <begin position="306"/>
        <end position="325"/>
    </location>
</feature>
<organism evidence="8 9">
    <name type="scientific">Muricaecibacterium torontonense</name>
    <dbReference type="NCBI Taxonomy" id="3032871"/>
    <lineage>
        <taxon>Bacteria</taxon>
        <taxon>Bacillati</taxon>
        <taxon>Actinomycetota</taxon>
        <taxon>Coriobacteriia</taxon>
        <taxon>Coriobacteriales</taxon>
        <taxon>Atopobiaceae</taxon>
        <taxon>Muricaecibacterium</taxon>
    </lineage>
</organism>
<evidence type="ECO:0000256" key="3">
    <source>
        <dbReference type="ARBA" id="ARBA00022692"/>
    </source>
</evidence>
<dbReference type="Gene3D" id="1.20.1250.20">
    <property type="entry name" value="MFS general substrate transporter like domains"/>
    <property type="match status" value="1"/>
</dbReference>
<evidence type="ECO:0000256" key="1">
    <source>
        <dbReference type="ARBA" id="ARBA00004651"/>
    </source>
</evidence>
<keyword evidence="5 6" id="KW-0472">Membrane</keyword>
<dbReference type="Proteomes" id="UP000310263">
    <property type="component" value="Unassembled WGS sequence"/>
</dbReference>
<evidence type="ECO:0000256" key="6">
    <source>
        <dbReference type="SAM" id="Phobius"/>
    </source>
</evidence>
<dbReference type="SUPFAM" id="SSF103473">
    <property type="entry name" value="MFS general substrate transporter"/>
    <property type="match status" value="1"/>
</dbReference>
<feature type="domain" description="Major facilitator superfamily (MFS) profile" evidence="7">
    <location>
        <begin position="1"/>
        <end position="201"/>
    </location>
</feature>
<dbReference type="PROSITE" id="PS50850">
    <property type="entry name" value="MFS"/>
    <property type="match status" value="1"/>
</dbReference>
<feature type="transmembrane region" description="Helical" evidence="6">
    <location>
        <begin position="56"/>
        <end position="76"/>
    </location>
</feature>
<comment type="subcellular location">
    <subcellularLocation>
        <location evidence="1">Cell membrane</location>
        <topology evidence="1">Multi-pass membrane protein</topology>
    </subcellularLocation>
</comment>
<dbReference type="GO" id="GO:0005886">
    <property type="term" value="C:plasma membrane"/>
    <property type="evidence" value="ECO:0007669"/>
    <property type="project" value="UniProtKB-SubCell"/>
</dbReference>
<comment type="caution">
    <text evidence="8">The sequence shown here is derived from an EMBL/GenBank/DDBJ whole genome shotgun (WGS) entry which is preliminary data.</text>
</comment>
<evidence type="ECO:0000259" key="7">
    <source>
        <dbReference type="PROSITE" id="PS50850"/>
    </source>
</evidence>
<feature type="transmembrane region" description="Helical" evidence="6">
    <location>
        <begin position="112"/>
        <end position="138"/>
    </location>
</feature>
<feature type="transmembrane region" description="Helical" evidence="6">
    <location>
        <begin position="331"/>
        <end position="350"/>
    </location>
</feature>
<feature type="transmembrane region" description="Helical" evidence="6">
    <location>
        <begin position="88"/>
        <end position="106"/>
    </location>
</feature>
<dbReference type="OrthoDB" id="3183861at2"/>
<feature type="transmembrane region" description="Helical" evidence="6">
    <location>
        <begin position="281"/>
        <end position="299"/>
    </location>
</feature>
<feature type="transmembrane region" description="Helical" evidence="6">
    <location>
        <begin position="371"/>
        <end position="390"/>
    </location>
</feature>
<reference evidence="8 9" key="1">
    <citation type="submission" date="2019-04" db="EMBL/GenBank/DDBJ databases">
        <title>Microbes associate with the intestines of laboratory mice.</title>
        <authorList>
            <person name="Navarre W."/>
            <person name="Wong E."/>
            <person name="Huang K."/>
            <person name="Tropini C."/>
            <person name="Ng K."/>
            <person name="Yu B."/>
        </authorList>
    </citation>
    <scope>NUCLEOTIDE SEQUENCE [LARGE SCALE GENOMIC DNA]</scope>
    <source>
        <strain evidence="8 9">NM07_P-09</strain>
    </source>
</reference>
<dbReference type="PANTHER" id="PTHR23513:SF6">
    <property type="entry name" value="MAJOR FACILITATOR SUPERFAMILY ASSOCIATED DOMAIN-CONTAINING PROTEIN"/>
    <property type="match status" value="1"/>
</dbReference>
<keyword evidence="3 6" id="KW-0812">Transmembrane</keyword>
<feature type="transmembrane region" description="Helical" evidence="6">
    <location>
        <begin position="243"/>
        <end position="261"/>
    </location>
</feature>
<dbReference type="Pfam" id="PF07690">
    <property type="entry name" value="MFS_1"/>
    <property type="match status" value="1"/>
</dbReference>
<evidence type="ECO:0000256" key="4">
    <source>
        <dbReference type="ARBA" id="ARBA00022989"/>
    </source>
</evidence>
<accession>A0A4S2F3A9</accession>
<dbReference type="InterPro" id="IPR020846">
    <property type="entry name" value="MFS_dom"/>
</dbReference>
<sequence>MNHVARRVASSFTQRFTSKADLQLFLARLFARMGVECSYFVGVFGTATYALGSDAFGISFMMLTGNLFIVLGTACAGPLVDRIGPRKTLLGALILTAAVFITYSLFAGSFGVLLAFFAFWSMLVGFANTSFSSLPPYVVPTNRLQDANGLLYLGTNVAIIAGPMVGAAITRVLPLSAVFLVSAAFFAAGAAVVFGIQQRYTPSAQMISGAAPAAEPAHAQKPGLKAKLATLAAGFSITFKDRFLAILFCLGFFGYFAFGAFDSLESIFYRDILRVPVEFLGWLTAAMGVGCVLGSAVMVRLPKDRITIKSCAIMLTVVGVGTVIYVGTSLWQFAAIGQLVTGFGFGMLAPTRDLLVQRRTPLAYTGRVMSVMSLGLQFAGVIPLFFAPFLADLWGVQAVLIGASIVSACVGLLFVGIAPATPAKPLEVEETQAQAAAQERACG</sequence>
<dbReference type="InterPro" id="IPR036259">
    <property type="entry name" value="MFS_trans_sf"/>
</dbReference>
<dbReference type="EMBL" id="SRYE01000001">
    <property type="protein sequence ID" value="TGY63446.1"/>
    <property type="molecule type" value="Genomic_DNA"/>
</dbReference>
<dbReference type="AlphaFoldDB" id="A0A4S2F3A9"/>
<name>A0A4S2F3A9_9ACTN</name>